<sequence>MKTIHPILLVLGALSVLLLSSCTQSPTNQSSPNTQNVSPKVITPDWSIAQTLIALEHPPIATGDINSYADWASTPTIPRNVVDVGLRFSPNAELFAQLDGDLIIDNAFYQHLRPLYKNIPHQEVSLTLDETANWENFESYTHQIGKLIGKQTQAAQYLKHSKTDIVHHGALFRQKNPTIHTLAIVQFANAQNYRLYTKNSLFYVAVKEMGLTLHAPTQGNAWGFANQNLGDLVQLPPDVCLVIIRPFSQMLEHELNKNILWQNMGFGQNRCMMVLPPVWISGGVPSLVNLSHALSQATVMGVRHDS</sequence>
<keyword evidence="3" id="KW-0813">Transport</keyword>
<dbReference type="RefSeq" id="WP_115005967.1">
    <property type="nucleotide sequence ID" value="NZ_UGQU01000001.1"/>
</dbReference>
<comment type="similarity">
    <text evidence="2">Belongs to the bacterial solute-binding protein 8 family.</text>
</comment>
<name>A0A378T6A0_MORLA</name>
<dbReference type="Gene3D" id="3.40.50.1980">
    <property type="entry name" value="Nitrogenase molybdenum iron protein domain"/>
    <property type="match status" value="2"/>
</dbReference>
<gene>
    <name evidence="8" type="primary">fhuD</name>
    <name evidence="8" type="ORF">NCTC10359_00952</name>
</gene>
<feature type="domain" description="Fe/B12 periplasmic-binding" evidence="7">
    <location>
        <begin position="40"/>
        <end position="302"/>
    </location>
</feature>
<dbReference type="Pfam" id="PF01497">
    <property type="entry name" value="Peripla_BP_2"/>
    <property type="match status" value="1"/>
</dbReference>
<dbReference type="InterPro" id="IPR002491">
    <property type="entry name" value="ABC_transptr_periplasmic_BD"/>
</dbReference>
<keyword evidence="4" id="KW-0406">Ion transport</keyword>
<dbReference type="PROSITE" id="PS51257">
    <property type="entry name" value="PROKAR_LIPOPROTEIN"/>
    <property type="match status" value="1"/>
</dbReference>
<dbReference type="GO" id="GO:0030288">
    <property type="term" value="C:outer membrane-bounded periplasmic space"/>
    <property type="evidence" value="ECO:0007669"/>
    <property type="project" value="TreeGrafter"/>
</dbReference>
<proteinExistence type="inferred from homology"/>
<evidence type="ECO:0000256" key="2">
    <source>
        <dbReference type="ARBA" id="ARBA00008814"/>
    </source>
</evidence>
<dbReference type="PANTHER" id="PTHR30532:SF1">
    <property type="entry name" value="IRON(3+)-HYDROXAMATE-BINDING PROTEIN FHUD"/>
    <property type="match status" value="1"/>
</dbReference>
<evidence type="ECO:0000313" key="8">
    <source>
        <dbReference type="EMBL" id="STZ56338.1"/>
    </source>
</evidence>
<evidence type="ECO:0000256" key="1">
    <source>
        <dbReference type="ARBA" id="ARBA00004196"/>
    </source>
</evidence>
<dbReference type="InterPro" id="IPR051313">
    <property type="entry name" value="Bact_iron-sidero_bind"/>
</dbReference>
<evidence type="ECO:0000259" key="7">
    <source>
        <dbReference type="PROSITE" id="PS50983"/>
    </source>
</evidence>
<evidence type="ECO:0000256" key="5">
    <source>
        <dbReference type="ARBA" id="ARBA00022729"/>
    </source>
</evidence>
<dbReference type="Proteomes" id="UP000254437">
    <property type="component" value="Unassembled WGS sequence"/>
</dbReference>
<feature type="signal peptide" evidence="6">
    <location>
        <begin position="1"/>
        <end position="25"/>
    </location>
</feature>
<dbReference type="PANTHER" id="PTHR30532">
    <property type="entry name" value="IRON III DICITRATE-BINDING PERIPLASMIC PROTEIN"/>
    <property type="match status" value="1"/>
</dbReference>
<keyword evidence="5 6" id="KW-0732">Signal</keyword>
<reference evidence="8 9" key="1">
    <citation type="submission" date="2018-06" db="EMBL/GenBank/DDBJ databases">
        <authorList>
            <consortium name="Pathogen Informatics"/>
            <person name="Doyle S."/>
        </authorList>
    </citation>
    <scope>NUCLEOTIDE SEQUENCE [LARGE SCALE GENOMIC DNA]</scope>
    <source>
        <strain evidence="8 9">NCTC10359</strain>
    </source>
</reference>
<keyword evidence="4" id="KW-0408">Iron</keyword>
<evidence type="ECO:0000256" key="4">
    <source>
        <dbReference type="ARBA" id="ARBA00022496"/>
    </source>
</evidence>
<dbReference type="AlphaFoldDB" id="A0A378T6A0"/>
<dbReference type="PROSITE" id="PS50983">
    <property type="entry name" value="FE_B12_PBP"/>
    <property type="match status" value="1"/>
</dbReference>
<organism evidence="8 9">
    <name type="scientific">Moraxella lacunata</name>
    <dbReference type="NCBI Taxonomy" id="477"/>
    <lineage>
        <taxon>Bacteria</taxon>
        <taxon>Pseudomonadati</taxon>
        <taxon>Pseudomonadota</taxon>
        <taxon>Gammaproteobacteria</taxon>
        <taxon>Moraxellales</taxon>
        <taxon>Moraxellaceae</taxon>
        <taxon>Moraxella</taxon>
    </lineage>
</organism>
<dbReference type="SUPFAM" id="SSF53807">
    <property type="entry name" value="Helical backbone' metal receptor"/>
    <property type="match status" value="1"/>
</dbReference>
<accession>A0A378T6A0</accession>
<dbReference type="GO" id="GO:1901678">
    <property type="term" value="P:iron coordination entity transport"/>
    <property type="evidence" value="ECO:0007669"/>
    <property type="project" value="UniProtKB-ARBA"/>
</dbReference>
<evidence type="ECO:0000256" key="6">
    <source>
        <dbReference type="SAM" id="SignalP"/>
    </source>
</evidence>
<evidence type="ECO:0000256" key="3">
    <source>
        <dbReference type="ARBA" id="ARBA00022448"/>
    </source>
</evidence>
<protein>
    <submittedName>
        <fullName evidence="8">Iron(III)-hydroxamate-binding protein fhuD</fullName>
    </submittedName>
</protein>
<feature type="chain" id="PRO_5017060880" evidence="6">
    <location>
        <begin position="26"/>
        <end position="306"/>
    </location>
</feature>
<dbReference type="EMBL" id="UGQU01000001">
    <property type="protein sequence ID" value="STZ56338.1"/>
    <property type="molecule type" value="Genomic_DNA"/>
</dbReference>
<comment type="subcellular location">
    <subcellularLocation>
        <location evidence="1">Cell envelope</location>
    </subcellularLocation>
</comment>
<evidence type="ECO:0000313" key="9">
    <source>
        <dbReference type="Proteomes" id="UP000254437"/>
    </source>
</evidence>
<keyword evidence="4" id="KW-0410">Iron transport</keyword>